<reference evidence="2" key="1">
    <citation type="submission" date="2022-07" db="EMBL/GenBank/DDBJ databases">
        <title>Genome analysis of Parmales, a sister group of diatoms, reveals the evolutionary specialization of diatoms from phago-mixotrophs to photoautotrophs.</title>
        <authorList>
            <person name="Ban H."/>
            <person name="Sato S."/>
            <person name="Yoshikawa S."/>
            <person name="Kazumasa Y."/>
            <person name="Nakamura Y."/>
            <person name="Ichinomiya M."/>
            <person name="Saitoh K."/>
            <person name="Sato N."/>
            <person name="Blanc-Mathieu R."/>
            <person name="Endo H."/>
            <person name="Kuwata A."/>
            <person name="Ogata H."/>
        </authorList>
    </citation>
    <scope>NUCLEOTIDE SEQUENCE</scope>
</reference>
<dbReference type="InterPro" id="IPR044789">
    <property type="entry name" value="Put_A1-4-GlycosylTfrase_plant"/>
</dbReference>
<comment type="caution">
    <text evidence="2">The sequence shown here is derived from an EMBL/GenBank/DDBJ whole genome shotgun (WGS) entry which is preliminary data.</text>
</comment>
<gene>
    <name evidence="2" type="ORF">TrRE_jg5199</name>
</gene>
<dbReference type="OrthoDB" id="409543at2759"/>
<evidence type="ECO:0000313" key="2">
    <source>
        <dbReference type="EMBL" id="GMI11275.1"/>
    </source>
</evidence>
<dbReference type="Pfam" id="PF04488">
    <property type="entry name" value="Gly_transf_sug"/>
    <property type="match status" value="1"/>
</dbReference>
<dbReference type="EMBL" id="BRXZ01000415">
    <property type="protein sequence ID" value="GMI11275.1"/>
    <property type="molecule type" value="Genomic_DNA"/>
</dbReference>
<dbReference type="InterPro" id="IPR007577">
    <property type="entry name" value="GlycoTrfase_DXD_sugar-bd_CS"/>
</dbReference>
<dbReference type="SUPFAM" id="SSF53448">
    <property type="entry name" value="Nucleotide-diphospho-sugar transferases"/>
    <property type="match status" value="1"/>
</dbReference>
<dbReference type="PANTHER" id="PTHR47213">
    <property type="entry name" value="OS07G0567300 PROTEIN"/>
    <property type="match status" value="1"/>
</dbReference>
<dbReference type="Pfam" id="PF04572">
    <property type="entry name" value="Gb3_synth"/>
    <property type="match status" value="1"/>
</dbReference>
<accession>A0A9W7FFM4</accession>
<protein>
    <recommendedName>
        <fullName evidence="1">Alpha 1,4-glycosyltransferase domain-containing protein</fullName>
    </recommendedName>
</protein>
<dbReference type="InterPro" id="IPR007652">
    <property type="entry name" value="A1-4-GlycosylTfrase_dom"/>
</dbReference>
<name>A0A9W7FFM4_9STRA</name>
<dbReference type="PANTHER" id="PTHR47213:SF1">
    <property type="entry name" value="OS07G0567300 PROTEIN"/>
    <property type="match status" value="1"/>
</dbReference>
<evidence type="ECO:0000313" key="3">
    <source>
        <dbReference type="Proteomes" id="UP001165082"/>
    </source>
</evidence>
<feature type="domain" description="Alpha 1,4-glycosyltransferase" evidence="1">
    <location>
        <begin position="300"/>
        <end position="405"/>
    </location>
</feature>
<evidence type="ECO:0000259" key="1">
    <source>
        <dbReference type="Pfam" id="PF04572"/>
    </source>
</evidence>
<dbReference type="Gene3D" id="3.90.550.20">
    <property type="match status" value="1"/>
</dbReference>
<proteinExistence type="predicted"/>
<keyword evidence="3" id="KW-1185">Reference proteome</keyword>
<dbReference type="InterPro" id="IPR029044">
    <property type="entry name" value="Nucleotide-diphossugar_trans"/>
</dbReference>
<organism evidence="2 3">
    <name type="scientific">Triparma retinervis</name>
    <dbReference type="NCBI Taxonomy" id="2557542"/>
    <lineage>
        <taxon>Eukaryota</taxon>
        <taxon>Sar</taxon>
        <taxon>Stramenopiles</taxon>
        <taxon>Ochrophyta</taxon>
        <taxon>Bolidophyceae</taxon>
        <taxon>Parmales</taxon>
        <taxon>Triparmaceae</taxon>
        <taxon>Triparma</taxon>
    </lineage>
</organism>
<sequence>MSRNPTSDGVRSLRLRTVVDGPKRGDESLFGFEGVERVGEDASSTLRLQGIVFNFNSLNIIKPNHQQKSSVEFSSQSVRGCPQTYSDEVDKLGLGECRFLTPKEKNSLRVIMIWTTPPKTFTARNQWTIESLFKQHPCATISVYSNTLPMDTFKTMEDFGFEVKVVRYDFSKIATPGEPGHEWTVKMGQYRNTLHFHVHTSDMLRLLLLFAHGGSYVDMDHITTGPILGAKGPGTNLFGGEECHNDNPDCMDTRGLHQLNAINPKYIDSQDYPGRSGFQSTAGYEAPRYTPCNGVLLNWEARHPIIAAALRDVDNHYDPTCWGCLGPRLFGRLLNQAAEVNSSFENISILPAGVLYPVDYSDISSTLSSTRRYDVEKFMSNTTSLGIHFYGKITSNVQIEPGSTMEIILHQATIFGKLPFVFLERFGDDRAFCASGKEEKNAVQKAKGTMFTEAWKKPDSILTFPGNPFLDHTVKSNNNILA</sequence>
<dbReference type="Proteomes" id="UP001165082">
    <property type="component" value="Unassembled WGS sequence"/>
</dbReference>
<dbReference type="AlphaFoldDB" id="A0A9W7FFM4"/>